<dbReference type="Pfam" id="PF01168">
    <property type="entry name" value="Ala_racemase_N"/>
    <property type="match status" value="1"/>
</dbReference>
<accession>A0A1H0IBA8</accession>
<dbReference type="SMART" id="SM01119">
    <property type="entry name" value="D-ser_dehydrat"/>
    <property type="match status" value="1"/>
</dbReference>
<dbReference type="InterPro" id="IPR051466">
    <property type="entry name" value="D-amino_acid_metab_enzyme"/>
</dbReference>
<dbReference type="PANTHER" id="PTHR28004:SF2">
    <property type="entry name" value="D-SERINE DEHYDRATASE"/>
    <property type="match status" value="1"/>
</dbReference>
<dbReference type="PANTHER" id="PTHR28004">
    <property type="entry name" value="ZGC:162816-RELATED"/>
    <property type="match status" value="1"/>
</dbReference>
<dbReference type="InterPro" id="IPR042208">
    <property type="entry name" value="D-ser_dehydrat-like_sf"/>
</dbReference>
<dbReference type="STRING" id="430522.BFS30_14145"/>
<proteinExistence type="inferred from homology"/>
<gene>
    <name evidence="4" type="ORF">SAMN05421820_113103</name>
</gene>
<evidence type="ECO:0000313" key="4">
    <source>
        <dbReference type="EMBL" id="SDO28707.1"/>
    </source>
</evidence>
<dbReference type="Proteomes" id="UP000183200">
    <property type="component" value="Unassembled WGS sequence"/>
</dbReference>
<dbReference type="InterPro" id="IPR026956">
    <property type="entry name" value="D-ser_dehydrat-like_dom"/>
</dbReference>
<name>A0A1H0IBA8_9SPHI</name>
<dbReference type="RefSeq" id="WP_074612305.1">
    <property type="nucleotide sequence ID" value="NZ_FNGY01000013.1"/>
</dbReference>
<comment type="similarity">
    <text evidence="1">Belongs to the DSD1 family.</text>
</comment>
<dbReference type="Gene3D" id="2.40.37.20">
    <property type="entry name" value="D-serine dehydratase-like domain"/>
    <property type="match status" value="1"/>
</dbReference>
<keyword evidence="2" id="KW-0456">Lyase</keyword>
<evidence type="ECO:0000256" key="2">
    <source>
        <dbReference type="ARBA" id="ARBA00023239"/>
    </source>
</evidence>
<dbReference type="GO" id="GO:0008721">
    <property type="term" value="F:D-serine ammonia-lyase activity"/>
    <property type="evidence" value="ECO:0007669"/>
    <property type="project" value="TreeGrafter"/>
</dbReference>
<dbReference type="Gene3D" id="3.20.20.10">
    <property type="entry name" value="Alanine racemase"/>
    <property type="match status" value="1"/>
</dbReference>
<dbReference type="EMBL" id="FNGY01000013">
    <property type="protein sequence ID" value="SDO28707.1"/>
    <property type="molecule type" value="Genomic_DNA"/>
</dbReference>
<evidence type="ECO:0000259" key="3">
    <source>
        <dbReference type="SMART" id="SM01119"/>
    </source>
</evidence>
<dbReference type="Pfam" id="PF14031">
    <property type="entry name" value="D-ser_dehydrat"/>
    <property type="match status" value="1"/>
</dbReference>
<dbReference type="OrthoDB" id="9788869at2"/>
<keyword evidence="5" id="KW-1185">Reference proteome</keyword>
<evidence type="ECO:0000313" key="5">
    <source>
        <dbReference type="Proteomes" id="UP000183200"/>
    </source>
</evidence>
<dbReference type="InterPro" id="IPR001608">
    <property type="entry name" value="Ala_racemase_N"/>
</dbReference>
<dbReference type="GO" id="GO:0036088">
    <property type="term" value="P:D-serine catabolic process"/>
    <property type="evidence" value="ECO:0007669"/>
    <property type="project" value="TreeGrafter"/>
</dbReference>
<dbReference type="SUPFAM" id="SSF51419">
    <property type="entry name" value="PLP-binding barrel"/>
    <property type="match status" value="1"/>
</dbReference>
<feature type="domain" description="D-serine dehydratase-like" evidence="3">
    <location>
        <begin position="261"/>
        <end position="351"/>
    </location>
</feature>
<dbReference type="AlphaFoldDB" id="A0A1H0IBA8"/>
<evidence type="ECO:0000256" key="1">
    <source>
        <dbReference type="ARBA" id="ARBA00005323"/>
    </source>
</evidence>
<sequence>MENWPEITNLNAYDTPLFVVYEARIKSNIEIALDMLSGNVNRFRPHIKTHKIGEIIQLFSGYGISKIKCATIAEAELAAANGMADVLIAYQPVGFKINRLMELIAAFPQCSFSCLVDNLNTACQIAALALAHQLEIAVYADLNTGMNRTGFPVAGEVVAFCLELSRIKGLKLQGLHAYDGHLHDLDPDVRAEKAKPALEKVFSDADELAKLGLTDLKIVAGGSNTFAYYAGQDRVECSPGTFVFWDDNYTRHLPELQFQPAALLICTVISLPADDLICVDLGYKSVSSENPLEKRVLFPWNADLIPYGHSEEHLTLKHNESIKYQVGDRIYGMPYHVCPTCALYEEAQVVREKQIETSWKIKARDKKISI</sequence>
<dbReference type="CDD" id="cd06821">
    <property type="entry name" value="PLPDE_III_D-TA"/>
    <property type="match status" value="1"/>
</dbReference>
<dbReference type="InterPro" id="IPR029066">
    <property type="entry name" value="PLP-binding_barrel"/>
</dbReference>
<protein>
    <submittedName>
        <fullName evidence="4">D-serine deaminase, pyridoxal phosphate-dependent</fullName>
    </submittedName>
</protein>
<organism evidence="4 5">
    <name type="scientific">Pedobacter steynii</name>
    <dbReference type="NCBI Taxonomy" id="430522"/>
    <lineage>
        <taxon>Bacteria</taxon>
        <taxon>Pseudomonadati</taxon>
        <taxon>Bacteroidota</taxon>
        <taxon>Sphingobacteriia</taxon>
        <taxon>Sphingobacteriales</taxon>
        <taxon>Sphingobacteriaceae</taxon>
        <taxon>Pedobacter</taxon>
    </lineage>
</organism>
<reference evidence="5" key="1">
    <citation type="submission" date="2016-10" db="EMBL/GenBank/DDBJ databases">
        <authorList>
            <person name="Varghese N."/>
            <person name="Submissions S."/>
        </authorList>
    </citation>
    <scope>NUCLEOTIDE SEQUENCE [LARGE SCALE GENOMIC DNA]</scope>
    <source>
        <strain evidence="5">DSM 19110</strain>
    </source>
</reference>